<sequence>MNTPDTAERRGVISGKRRWSSAICKRDVDVQDRLLSDRTETHLWGSAEAGLRHRRGTAEVQVTTRPFTGGEPFGGHLVQVCHVFWLDRRLKRTIKK</sequence>
<organism evidence="1 2">
    <name type="scientific">Yersinia hibernica</name>
    <dbReference type="NCBI Taxonomy" id="2339259"/>
    <lineage>
        <taxon>Bacteria</taxon>
        <taxon>Pseudomonadati</taxon>
        <taxon>Pseudomonadota</taxon>
        <taxon>Gammaproteobacteria</taxon>
        <taxon>Enterobacterales</taxon>
        <taxon>Yersiniaceae</taxon>
        <taxon>Yersinia</taxon>
    </lineage>
</organism>
<gene>
    <name evidence="1" type="ORF">D5F51_22410</name>
</gene>
<dbReference type="Proteomes" id="UP000288804">
    <property type="component" value="Plasmid pCFS1934"/>
</dbReference>
<keyword evidence="1" id="KW-0614">Plasmid</keyword>
<reference evidence="2" key="1">
    <citation type="submission" date="2018-09" db="EMBL/GenBank/DDBJ databases">
        <title>Yersinia hibernicus sp. nov.</title>
        <authorList>
            <person name="Nguyen S.V."/>
            <person name="Mundanda D.M."/>
            <person name="Anes J."/>
            <person name="Fanning S."/>
        </authorList>
    </citation>
    <scope>NUCLEOTIDE SEQUENCE [LARGE SCALE GENOMIC DNA]</scope>
    <source>
        <strain evidence="2">CFS1934</strain>
        <plasmid evidence="2">pcfs1934</plasmid>
    </source>
</reference>
<name>A0ABX5R7R2_9GAMM</name>
<accession>A0ABX5R7R2</accession>
<protein>
    <submittedName>
        <fullName evidence="1">Uncharacterized protein</fullName>
    </submittedName>
</protein>
<proteinExistence type="predicted"/>
<evidence type="ECO:0000313" key="2">
    <source>
        <dbReference type="Proteomes" id="UP000288804"/>
    </source>
</evidence>
<dbReference type="EMBL" id="CP032488">
    <property type="protein sequence ID" value="QAX81336.1"/>
    <property type="molecule type" value="Genomic_DNA"/>
</dbReference>
<keyword evidence="2" id="KW-1185">Reference proteome</keyword>
<evidence type="ECO:0000313" key="1">
    <source>
        <dbReference type="EMBL" id="QAX81336.1"/>
    </source>
</evidence>
<geneLocation type="plasmid" evidence="2">
    <name>pcfs1934</name>
</geneLocation>